<dbReference type="CDD" id="cd00093">
    <property type="entry name" value="HTH_XRE"/>
    <property type="match status" value="1"/>
</dbReference>
<dbReference type="PROSITE" id="PS50943">
    <property type="entry name" value="HTH_CROC1"/>
    <property type="match status" value="1"/>
</dbReference>
<dbReference type="GO" id="GO:0003677">
    <property type="term" value="F:DNA binding"/>
    <property type="evidence" value="ECO:0007669"/>
    <property type="project" value="InterPro"/>
</dbReference>
<keyword evidence="4" id="KW-1185">Reference proteome</keyword>
<gene>
    <name evidence="3" type="primary">56</name>
    <name evidence="3" type="ORF">SEA_DAREDEVIL_56</name>
</gene>
<feature type="compositionally biased region" description="Basic residues" evidence="1">
    <location>
        <begin position="111"/>
        <end position="122"/>
    </location>
</feature>
<dbReference type="RefSeq" id="YP_009807170.1">
    <property type="nucleotide sequence ID" value="NC_048021.1"/>
</dbReference>
<reference evidence="4" key="1">
    <citation type="submission" date="2018-07" db="EMBL/GenBank/DDBJ databases">
        <authorList>
            <person name="Quirk P.G."/>
            <person name="Krulwich T.A."/>
        </authorList>
    </citation>
    <scope>NUCLEOTIDE SEQUENCE [LARGE SCALE GENOMIC DNA]</scope>
</reference>
<dbReference type="InterPro" id="IPR001387">
    <property type="entry name" value="Cro/C1-type_HTH"/>
</dbReference>
<dbReference type="Proteomes" id="UP000257597">
    <property type="component" value="Segment"/>
</dbReference>
<dbReference type="SUPFAM" id="SSF47413">
    <property type="entry name" value="lambda repressor-like DNA-binding domains"/>
    <property type="match status" value="1"/>
</dbReference>
<evidence type="ECO:0000256" key="1">
    <source>
        <dbReference type="SAM" id="MobiDB-lite"/>
    </source>
</evidence>
<feature type="region of interest" description="Disordered" evidence="1">
    <location>
        <begin position="103"/>
        <end position="122"/>
    </location>
</feature>
<dbReference type="InterPro" id="IPR010982">
    <property type="entry name" value="Lambda_DNA-bd_dom_sf"/>
</dbReference>
<dbReference type="Pfam" id="PF01381">
    <property type="entry name" value="HTH_3"/>
    <property type="match status" value="1"/>
</dbReference>
<evidence type="ECO:0000313" key="3">
    <source>
        <dbReference type="EMBL" id="AXH70443.1"/>
    </source>
</evidence>
<name>A0A345MIR2_9CAUD</name>
<proteinExistence type="predicted"/>
<evidence type="ECO:0000313" key="4">
    <source>
        <dbReference type="Proteomes" id="UP000257597"/>
    </source>
</evidence>
<sequence length="122" mass="13423">MQSIAIFGKMLGRDVTRSEIAEALNVHVSTISRRMSGNEGFRLEEVMQMCDFFQVSRSQMLVELGHLDLADVAKVAGSAIQPLAAIPEIELLDELASRALARGEHAGVRTTKPRRRGRGFLS</sequence>
<accession>A0A345MIR2</accession>
<protein>
    <submittedName>
        <fullName evidence="3">Immunity repressor</fullName>
    </submittedName>
</protein>
<dbReference type="Gene3D" id="1.10.260.40">
    <property type="entry name" value="lambda repressor-like DNA-binding domains"/>
    <property type="match status" value="1"/>
</dbReference>
<feature type="domain" description="HTH cro/C1-type" evidence="2">
    <location>
        <begin position="13"/>
        <end position="60"/>
    </location>
</feature>
<dbReference type="EMBL" id="MH590603">
    <property type="protein sequence ID" value="AXH70443.1"/>
    <property type="molecule type" value="Genomic_DNA"/>
</dbReference>
<organism evidence="3 4">
    <name type="scientific">Gordonia phage Daredevil</name>
    <dbReference type="NCBI Taxonomy" id="2283286"/>
    <lineage>
        <taxon>Viruses</taxon>
        <taxon>Duplodnaviria</taxon>
        <taxon>Heunggongvirae</taxon>
        <taxon>Uroviricota</taxon>
        <taxon>Caudoviricetes</taxon>
        <taxon>Daredevilvirus</taxon>
        <taxon>Daredevilvirus daredevil</taxon>
    </lineage>
</organism>
<dbReference type="GeneID" id="54998046"/>
<evidence type="ECO:0000259" key="2">
    <source>
        <dbReference type="PROSITE" id="PS50943"/>
    </source>
</evidence>
<dbReference type="KEGG" id="vg:54998046"/>